<name>G2XQ64_BOTF4</name>
<proteinExistence type="predicted"/>
<reference evidence="2" key="1">
    <citation type="journal article" date="2011" name="PLoS Genet.">
        <title>Genomic analysis of the necrotrophic fungal pathogens Sclerotinia sclerotiorum and Botrytis cinerea.</title>
        <authorList>
            <person name="Amselem J."/>
            <person name="Cuomo C.A."/>
            <person name="van Kan J.A."/>
            <person name="Viaud M."/>
            <person name="Benito E.P."/>
            <person name="Couloux A."/>
            <person name="Coutinho P.M."/>
            <person name="de Vries R.P."/>
            <person name="Dyer P.S."/>
            <person name="Fillinger S."/>
            <person name="Fournier E."/>
            <person name="Gout L."/>
            <person name="Hahn M."/>
            <person name="Kohn L."/>
            <person name="Lapalu N."/>
            <person name="Plummer K.M."/>
            <person name="Pradier J.M."/>
            <person name="Quevillon E."/>
            <person name="Sharon A."/>
            <person name="Simon A."/>
            <person name="ten Have A."/>
            <person name="Tudzynski B."/>
            <person name="Tudzynski P."/>
            <person name="Wincker P."/>
            <person name="Andrew M."/>
            <person name="Anthouard V."/>
            <person name="Beever R.E."/>
            <person name="Beffa R."/>
            <person name="Benoit I."/>
            <person name="Bouzid O."/>
            <person name="Brault B."/>
            <person name="Chen Z."/>
            <person name="Choquer M."/>
            <person name="Collemare J."/>
            <person name="Cotton P."/>
            <person name="Danchin E.G."/>
            <person name="Da Silva C."/>
            <person name="Gautier A."/>
            <person name="Giraud C."/>
            <person name="Giraud T."/>
            <person name="Gonzalez C."/>
            <person name="Grossetete S."/>
            <person name="Guldener U."/>
            <person name="Henrissat B."/>
            <person name="Howlett B.J."/>
            <person name="Kodira C."/>
            <person name="Kretschmer M."/>
            <person name="Lappartient A."/>
            <person name="Leroch M."/>
            <person name="Levis C."/>
            <person name="Mauceli E."/>
            <person name="Neuveglise C."/>
            <person name="Oeser B."/>
            <person name="Pearson M."/>
            <person name="Poulain J."/>
            <person name="Poussereau N."/>
            <person name="Quesneville H."/>
            <person name="Rascle C."/>
            <person name="Schumacher J."/>
            <person name="Segurens B."/>
            <person name="Sexton A."/>
            <person name="Silva E."/>
            <person name="Sirven C."/>
            <person name="Soanes D.M."/>
            <person name="Talbot N.J."/>
            <person name="Templeton M."/>
            <person name="Yandava C."/>
            <person name="Yarden O."/>
            <person name="Zeng Q."/>
            <person name="Rollins J.A."/>
            <person name="Lebrun M.H."/>
            <person name="Dickman M."/>
        </authorList>
    </citation>
    <scope>NUCLEOTIDE SEQUENCE [LARGE SCALE GENOMIC DNA]</scope>
    <source>
        <strain evidence="2">T4</strain>
    </source>
</reference>
<accession>G2XQ64</accession>
<dbReference type="EMBL" id="FQ790251">
    <property type="protein sequence ID" value="CCD42952.1"/>
    <property type="molecule type" value="Genomic_DNA"/>
</dbReference>
<dbReference type="AlphaFoldDB" id="G2XQ64"/>
<evidence type="ECO:0000313" key="2">
    <source>
        <dbReference type="Proteomes" id="UP000008177"/>
    </source>
</evidence>
<protein>
    <submittedName>
        <fullName evidence="1">Uncharacterized protein</fullName>
    </submittedName>
</protein>
<dbReference type="HOGENOM" id="CLU_2605733_0_0_1"/>
<dbReference type="OrthoDB" id="3544660at2759"/>
<sequence>MITLKALEHWAVGEKDHKGEIITEQRINSAHKDLFRRYPNDLPTIIQKMVMGLCRLHFNVGSCTRLTIIWCSQDGAIGL</sequence>
<gene>
    <name evidence="1" type="ORF">BofuT4_uP070280.1</name>
</gene>
<dbReference type="InParanoid" id="G2XQ64"/>
<dbReference type="Proteomes" id="UP000008177">
    <property type="component" value="Unplaced contigs"/>
</dbReference>
<evidence type="ECO:0000313" key="1">
    <source>
        <dbReference type="EMBL" id="CCD42952.1"/>
    </source>
</evidence>
<organism evidence="1 2">
    <name type="scientific">Botryotinia fuckeliana (strain T4)</name>
    <name type="common">Noble rot fungus</name>
    <name type="synonym">Botrytis cinerea</name>
    <dbReference type="NCBI Taxonomy" id="999810"/>
    <lineage>
        <taxon>Eukaryota</taxon>
        <taxon>Fungi</taxon>
        <taxon>Dikarya</taxon>
        <taxon>Ascomycota</taxon>
        <taxon>Pezizomycotina</taxon>
        <taxon>Leotiomycetes</taxon>
        <taxon>Helotiales</taxon>
        <taxon>Sclerotiniaceae</taxon>
        <taxon>Botrytis</taxon>
    </lineage>
</organism>